<dbReference type="PANTHER" id="PTHR30087">
    <property type="entry name" value="INNER MEMBRANE PROTEIN"/>
    <property type="match status" value="1"/>
</dbReference>
<dbReference type="PIRSF" id="PIRSF037004">
    <property type="entry name" value="UCP037004"/>
    <property type="match status" value="1"/>
</dbReference>
<gene>
    <name evidence="2" type="ORF">GF359_01610</name>
</gene>
<reference evidence="2" key="1">
    <citation type="submission" date="2019-11" db="EMBL/GenBank/DDBJ databases">
        <title>Microbial mats filling the niche in hypersaline microbial mats.</title>
        <authorList>
            <person name="Wong H.L."/>
            <person name="Macleod F.I."/>
            <person name="White R.A. III"/>
            <person name="Burns B.P."/>
        </authorList>
    </citation>
    <scope>NUCLEOTIDE SEQUENCE</scope>
    <source>
        <strain evidence="2">Bin_327</strain>
    </source>
</reference>
<sequence>MNSFARPRVFASKCLGFEACRYNGVTIPVEYIEHLKPFCDFVTVCPEVEIGLGIPRDPIRIIEIEGRRYLYQPAKDKDYTKKMSRFTDHYLEGLTDIDGFILKEKSPSCGLNKVKIYPGKGKVSPKAEKTSGFFGGAVRERFPFAAIEDEGRLLNFKMREHFYTKIFALARFRKVSSTGATSELVHFHASHKLLLMASNQKELRALGKIVANPARKHFPDIITDYREHFHLALGNPARYTSHINVLQHAMGYFKNDLSPDEKTYFLDLLEQYRHAKLPLSALISVIRSWITRFSQPYLADQVYFKPYPWELATISDSGKGRNL</sequence>
<dbReference type="AlphaFoldDB" id="A0A9D5K832"/>
<feature type="domain" description="DUF1722" evidence="1">
    <location>
        <begin position="192"/>
        <end position="308"/>
    </location>
</feature>
<proteinExistence type="predicted"/>
<evidence type="ECO:0000259" key="1">
    <source>
        <dbReference type="Pfam" id="PF08349"/>
    </source>
</evidence>
<dbReference type="InterPro" id="IPR017087">
    <property type="entry name" value="UCP037004"/>
</dbReference>
<dbReference type="EMBL" id="WJKJ01000047">
    <property type="protein sequence ID" value="MBD3363890.1"/>
    <property type="molecule type" value="Genomic_DNA"/>
</dbReference>
<evidence type="ECO:0000313" key="3">
    <source>
        <dbReference type="Proteomes" id="UP000630660"/>
    </source>
</evidence>
<name>A0A9D5K832_UNCW3</name>
<dbReference type="Proteomes" id="UP000630660">
    <property type="component" value="Unassembled WGS sequence"/>
</dbReference>
<evidence type="ECO:0000313" key="2">
    <source>
        <dbReference type="EMBL" id="MBD3363890.1"/>
    </source>
</evidence>
<comment type="caution">
    <text evidence="2">The sequence shown here is derived from an EMBL/GenBank/DDBJ whole genome shotgun (WGS) entry which is preliminary data.</text>
</comment>
<accession>A0A9D5K832</accession>
<organism evidence="2 3">
    <name type="scientific">candidate division WOR-3 bacterium</name>
    <dbReference type="NCBI Taxonomy" id="2052148"/>
    <lineage>
        <taxon>Bacteria</taxon>
        <taxon>Bacteria division WOR-3</taxon>
    </lineage>
</organism>
<protein>
    <submittedName>
        <fullName evidence="2">DUF1722 domain-containing protein</fullName>
    </submittedName>
</protein>
<dbReference type="Pfam" id="PF08349">
    <property type="entry name" value="DUF1722"/>
    <property type="match status" value="1"/>
</dbReference>
<dbReference type="InterPro" id="IPR007553">
    <property type="entry name" value="2-thiour_desulf"/>
</dbReference>
<dbReference type="InterPro" id="IPR013560">
    <property type="entry name" value="DUF1722"/>
</dbReference>
<dbReference type="Pfam" id="PF04463">
    <property type="entry name" value="2-thiour_desulf"/>
    <property type="match status" value="1"/>
</dbReference>
<dbReference type="PANTHER" id="PTHR30087:SF0">
    <property type="entry name" value="INNER MEMBRANE PROTEIN"/>
    <property type="match status" value="1"/>
</dbReference>